<sequence length="309" mass="34882">MNWLVEHQKQLSHQLNQGRLPHALLLNGVRQSGKSQLAKWLTGVISCLSPEPQNDKLMPCGKCKHCLLIDSDTYPDIYELQAEGDTHKVDEVRVVTQYLQKTPQLGAKQVVIIHAADKMNVSASNALLKTLEEPSASSILLLLTDKKHQLLETIISRCQTIDIKPYVGGQLADLYQLNDNDPYLNLTHLPQLTSEEIAQDYREIEGHILAFFCGTYSPMMLAQELTQSEYGLNFLYQVIAKLIRQESGWYADELHAQYQGVKSKVTTTSLLQVNTLLLSLLALCQQVQTNKQLQTEKFLISVQQLLNNK</sequence>
<gene>
    <name evidence="4" type="ORF">tloyanaT_27540</name>
</gene>
<proteinExistence type="predicted"/>
<evidence type="ECO:0000256" key="1">
    <source>
        <dbReference type="ARBA" id="ARBA00012417"/>
    </source>
</evidence>
<dbReference type="RefSeq" id="WP_284299589.1">
    <property type="nucleotide sequence ID" value="NZ_BSSV01000006.1"/>
</dbReference>
<dbReference type="SUPFAM" id="SSF52540">
    <property type="entry name" value="P-loop containing nucleoside triphosphate hydrolases"/>
    <property type="match status" value="1"/>
</dbReference>
<evidence type="ECO:0000313" key="5">
    <source>
        <dbReference type="Proteomes" id="UP001157134"/>
    </source>
</evidence>
<evidence type="ECO:0000313" key="4">
    <source>
        <dbReference type="EMBL" id="GLX86501.1"/>
    </source>
</evidence>
<dbReference type="InterPro" id="IPR027417">
    <property type="entry name" value="P-loop_NTPase"/>
</dbReference>
<dbReference type="Pfam" id="PF13177">
    <property type="entry name" value="DNA_pol3_delta2"/>
    <property type="match status" value="1"/>
</dbReference>
<keyword evidence="2" id="KW-0808">Transferase</keyword>
<dbReference type="PANTHER" id="PTHR11669">
    <property type="entry name" value="REPLICATION FACTOR C / DNA POLYMERASE III GAMMA-TAU SUBUNIT"/>
    <property type="match status" value="1"/>
</dbReference>
<accession>A0ABQ6HEF9</accession>
<keyword evidence="5" id="KW-1185">Reference proteome</keyword>
<keyword evidence="2" id="KW-0239">DNA-directed DNA polymerase</keyword>
<name>A0ABQ6HEF9_9GAMM</name>
<evidence type="ECO:0000256" key="2">
    <source>
        <dbReference type="ARBA" id="ARBA00022932"/>
    </source>
</evidence>
<keyword evidence="2" id="KW-0548">Nucleotidyltransferase</keyword>
<comment type="caution">
    <text evidence="4">The sequence shown here is derived from an EMBL/GenBank/DDBJ whole genome shotgun (WGS) entry which is preliminary data.</text>
</comment>
<dbReference type="InterPro" id="IPR050238">
    <property type="entry name" value="DNA_Rep/Repair_Clamp_Loader"/>
</dbReference>
<organism evidence="4 5">
    <name type="scientific">Thalassotalea loyana</name>
    <dbReference type="NCBI Taxonomy" id="280483"/>
    <lineage>
        <taxon>Bacteria</taxon>
        <taxon>Pseudomonadati</taxon>
        <taxon>Pseudomonadota</taxon>
        <taxon>Gammaproteobacteria</taxon>
        <taxon>Alteromonadales</taxon>
        <taxon>Colwelliaceae</taxon>
        <taxon>Thalassotalea</taxon>
    </lineage>
</organism>
<reference evidence="4 5" key="1">
    <citation type="submission" date="2023-03" db="EMBL/GenBank/DDBJ databases">
        <title>Thalassotalea loyana LMG 22536T draft genome sequence.</title>
        <authorList>
            <person name="Sawabe T."/>
        </authorList>
    </citation>
    <scope>NUCLEOTIDE SEQUENCE [LARGE SCALE GENOMIC DNA]</scope>
    <source>
        <strain evidence="4 5">LMG 22536</strain>
    </source>
</reference>
<comment type="catalytic activity">
    <reaction evidence="3">
        <text>DNA(n) + a 2'-deoxyribonucleoside 5'-triphosphate = DNA(n+1) + diphosphate</text>
        <dbReference type="Rhea" id="RHEA:22508"/>
        <dbReference type="Rhea" id="RHEA-COMP:17339"/>
        <dbReference type="Rhea" id="RHEA-COMP:17340"/>
        <dbReference type="ChEBI" id="CHEBI:33019"/>
        <dbReference type="ChEBI" id="CHEBI:61560"/>
        <dbReference type="ChEBI" id="CHEBI:173112"/>
        <dbReference type="EC" id="2.7.7.7"/>
    </reaction>
</comment>
<dbReference type="EMBL" id="BSSV01000006">
    <property type="protein sequence ID" value="GLX86501.1"/>
    <property type="molecule type" value="Genomic_DNA"/>
</dbReference>
<protein>
    <recommendedName>
        <fullName evidence="1">DNA-directed DNA polymerase</fullName>
        <ecNumber evidence="1">2.7.7.7</ecNumber>
    </recommendedName>
</protein>
<evidence type="ECO:0000256" key="3">
    <source>
        <dbReference type="ARBA" id="ARBA00049244"/>
    </source>
</evidence>
<dbReference type="Gene3D" id="3.40.50.300">
    <property type="entry name" value="P-loop containing nucleotide triphosphate hydrolases"/>
    <property type="match status" value="1"/>
</dbReference>
<dbReference type="EC" id="2.7.7.7" evidence="1"/>
<dbReference type="PANTHER" id="PTHR11669:SF8">
    <property type="entry name" value="DNA POLYMERASE III SUBUNIT DELTA"/>
    <property type="match status" value="1"/>
</dbReference>
<dbReference type="Proteomes" id="UP001157134">
    <property type="component" value="Unassembled WGS sequence"/>
</dbReference>